<dbReference type="InterPro" id="IPR036661">
    <property type="entry name" value="Luciferase-like_sf"/>
</dbReference>
<name>A0ABD5X3Z4_9EURY</name>
<proteinExistence type="predicted"/>
<organism evidence="2 3">
    <name type="scientific">Halovenus rubra</name>
    <dbReference type="NCBI Taxonomy" id="869890"/>
    <lineage>
        <taxon>Archaea</taxon>
        <taxon>Methanobacteriati</taxon>
        <taxon>Methanobacteriota</taxon>
        <taxon>Stenosarchaea group</taxon>
        <taxon>Halobacteria</taxon>
        <taxon>Halobacteriales</taxon>
        <taxon>Haloarculaceae</taxon>
        <taxon>Halovenus</taxon>
    </lineage>
</organism>
<sequence>MGVDGINVKEVVRPETLTDFVDLAVPELRERDVLDTPTGETLREQSCGRSRLPSGHPGR</sequence>
<protein>
    <submittedName>
        <fullName evidence="2">Uncharacterized protein</fullName>
    </submittedName>
</protein>
<dbReference type="Gene3D" id="3.20.20.30">
    <property type="entry name" value="Luciferase-like domain"/>
    <property type="match status" value="1"/>
</dbReference>
<evidence type="ECO:0000313" key="3">
    <source>
        <dbReference type="Proteomes" id="UP001596414"/>
    </source>
</evidence>
<evidence type="ECO:0000256" key="1">
    <source>
        <dbReference type="SAM" id="MobiDB-lite"/>
    </source>
</evidence>
<dbReference type="Proteomes" id="UP001596414">
    <property type="component" value="Unassembled WGS sequence"/>
</dbReference>
<feature type="region of interest" description="Disordered" evidence="1">
    <location>
        <begin position="30"/>
        <end position="59"/>
    </location>
</feature>
<comment type="caution">
    <text evidence="2">The sequence shown here is derived from an EMBL/GenBank/DDBJ whole genome shotgun (WGS) entry which is preliminary data.</text>
</comment>
<accession>A0ABD5X3Z4</accession>
<gene>
    <name evidence="2" type="ORF">ACFQJ7_01520</name>
</gene>
<dbReference type="AlphaFoldDB" id="A0ABD5X3Z4"/>
<reference evidence="2 3" key="1">
    <citation type="journal article" date="2014" name="Int. J. Syst. Evol. Microbiol.">
        <title>Complete genome sequence of Corynebacterium casei LMG S-19264T (=DSM 44701T), isolated from a smear-ripened cheese.</title>
        <authorList>
            <consortium name="US DOE Joint Genome Institute (JGI-PGF)"/>
            <person name="Walter F."/>
            <person name="Albersmeier A."/>
            <person name="Kalinowski J."/>
            <person name="Ruckert C."/>
        </authorList>
    </citation>
    <scope>NUCLEOTIDE SEQUENCE [LARGE SCALE GENOMIC DNA]</scope>
    <source>
        <strain evidence="2 3">CGMCC 4.7215</strain>
    </source>
</reference>
<dbReference type="EMBL" id="JBHSZQ010000002">
    <property type="protein sequence ID" value="MFC7124722.1"/>
    <property type="molecule type" value="Genomic_DNA"/>
</dbReference>
<dbReference type="RefSeq" id="WP_267638495.1">
    <property type="nucleotide sequence ID" value="NZ_JAODIY010000013.1"/>
</dbReference>
<evidence type="ECO:0000313" key="2">
    <source>
        <dbReference type="EMBL" id="MFC7124722.1"/>
    </source>
</evidence>